<gene>
    <name evidence="3" type="ORF">SNAT2548_LOCUS18427</name>
</gene>
<dbReference type="OrthoDB" id="185373at2759"/>
<evidence type="ECO:0000256" key="2">
    <source>
        <dbReference type="SAM" id="MobiDB-lite"/>
    </source>
</evidence>
<feature type="region of interest" description="Disordered" evidence="2">
    <location>
        <begin position="1"/>
        <end position="26"/>
    </location>
</feature>
<comment type="caution">
    <text evidence="3">The sequence shown here is derived from an EMBL/GenBank/DDBJ whole genome shotgun (WGS) entry which is preliminary data.</text>
</comment>
<dbReference type="GO" id="GO:0009507">
    <property type="term" value="C:chloroplast"/>
    <property type="evidence" value="ECO:0007669"/>
    <property type="project" value="TreeGrafter"/>
</dbReference>
<keyword evidence="4" id="KW-1185">Reference proteome</keyword>
<dbReference type="Pfam" id="PF01535">
    <property type="entry name" value="PPR"/>
    <property type="match status" value="1"/>
</dbReference>
<evidence type="ECO:0000256" key="1">
    <source>
        <dbReference type="ARBA" id="ARBA00022737"/>
    </source>
</evidence>
<dbReference type="InterPro" id="IPR002885">
    <property type="entry name" value="PPR_rpt"/>
</dbReference>
<evidence type="ECO:0000313" key="4">
    <source>
        <dbReference type="Proteomes" id="UP000604046"/>
    </source>
</evidence>
<protein>
    <recommendedName>
        <fullName evidence="5">Pentatricopeptide repeat-containing protein, chloroplastic</fullName>
    </recommendedName>
</protein>
<evidence type="ECO:0000313" key="3">
    <source>
        <dbReference type="EMBL" id="CAE7350238.1"/>
    </source>
</evidence>
<evidence type="ECO:0008006" key="5">
    <source>
        <dbReference type="Google" id="ProtNLM"/>
    </source>
</evidence>
<dbReference type="AlphaFoldDB" id="A0A812PH82"/>
<name>A0A812PH82_9DINO</name>
<reference evidence="3" key="1">
    <citation type="submission" date="2021-02" db="EMBL/GenBank/DDBJ databases">
        <authorList>
            <person name="Dougan E. K."/>
            <person name="Rhodes N."/>
            <person name="Thang M."/>
            <person name="Chan C."/>
        </authorList>
    </citation>
    <scope>NUCLEOTIDE SEQUENCE</scope>
</reference>
<dbReference type="InterPro" id="IPR011990">
    <property type="entry name" value="TPR-like_helical_dom_sf"/>
</dbReference>
<dbReference type="GO" id="GO:0031930">
    <property type="term" value="P:mitochondria-nucleus signaling pathway"/>
    <property type="evidence" value="ECO:0007669"/>
    <property type="project" value="TreeGrafter"/>
</dbReference>
<dbReference type="Proteomes" id="UP000604046">
    <property type="component" value="Unassembled WGS sequence"/>
</dbReference>
<keyword evidence="1" id="KW-0677">Repeat</keyword>
<dbReference type="EMBL" id="CAJNDS010002145">
    <property type="protein sequence ID" value="CAE7350238.1"/>
    <property type="molecule type" value="Genomic_DNA"/>
</dbReference>
<sequence length="683" mass="75833">MVQCSGQTYQAADAQGRHRDAKPQLPSHVWKAGPQLRHKVQEFRRDRKEYKKSTSYRHVVAARLHTTMRRWSAASCCLTSLRGIGEARCHDVNYEKHAQSIVDMASRASIRASNWENTVLLLAHLNLQQAPDRLIRQEVGVGIGAEQRWRQALAYFEFLVQFGMRPYQSYYSTTMRSCGKSLRWDWSLELLWNLCRAGIGVDVHLESMQIDGPFEQAAQACRHAGSWSCALSALKILQLARRVSAATSALYVKVMGACCCSRTWTGALTVLEQVSQDGLRPCLRTCTASLVACEIGSRWERSGLLLGSMEKWHLHPVEGTFNPVLEACHSASNWASTLAYLRHMSQSYFVPDARRYASTARALLKNRMIDGALGIIGEMQQFDLDVGVTGPIVFTASMRSFAESVAWRQAIQALGHYFDYGLQADMQLLCAVATACRRADSWSHVLRVLGHAGIEVDITAQNLAISACACVLRWQQAHGLVGCLGQAALQLDHITLPSCLGMTSTQAAQVQRDPSQPGGQWQAAWPKAAMMLATPGFRTDAMLCYAAAKFYEKALCWKQALEILHVLPTVGLRPDIATFNSVFLACGQSLFWSKASDLMEQMSRRLVKKDMVSFDALVSVQGQQTFWADVVHLLLHSRSQHMHPDRALIGQSIAVLSRANKPEIADMVKSRFASSTRAAQVAS</sequence>
<dbReference type="PANTHER" id="PTHR47936">
    <property type="entry name" value="PPR_LONG DOMAIN-CONTAINING PROTEIN"/>
    <property type="match status" value="1"/>
</dbReference>
<dbReference type="Gene3D" id="1.25.40.10">
    <property type="entry name" value="Tetratricopeptide repeat domain"/>
    <property type="match status" value="2"/>
</dbReference>
<dbReference type="PANTHER" id="PTHR47936:SF1">
    <property type="entry name" value="PENTATRICOPEPTIDE REPEAT-CONTAINING PROTEIN GUN1, CHLOROPLASTIC"/>
    <property type="match status" value="1"/>
</dbReference>
<feature type="compositionally biased region" description="Polar residues" evidence="2">
    <location>
        <begin position="1"/>
        <end position="10"/>
    </location>
</feature>
<proteinExistence type="predicted"/>
<organism evidence="3 4">
    <name type="scientific">Symbiodinium natans</name>
    <dbReference type="NCBI Taxonomy" id="878477"/>
    <lineage>
        <taxon>Eukaryota</taxon>
        <taxon>Sar</taxon>
        <taxon>Alveolata</taxon>
        <taxon>Dinophyceae</taxon>
        <taxon>Suessiales</taxon>
        <taxon>Symbiodiniaceae</taxon>
        <taxon>Symbiodinium</taxon>
    </lineage>
</organism>
<accession>A0A812PH82</accession>